<dbReference type="Proteomes" id="UP000639772">
    <property type="component" value="Unassembled WGS sequence"/>
</dbReference>
<comment type="caution">
    <text evidence="1">The sequence shown here is derived from an EMBL/GenBank/DDBJ whole genome shotgun (WGS) entry which is preliminary data.</text>
</comment>
<organism evidence="1 2">
    <name type="scientific">Vanilla planifolia</name>
    <name type="common">Vanilla</name>
    <dbReference type="NCBI Taxonomy" id="51239"/>
    <lineage>
        <taxon>Eukaryota</taxon>
        <taxon>Viridiplantae</taxon>
        <taxon>Streptophyta</taxon>
        <taxon>Embryophyta</taxon>
        <taxon>Tracheophyta</taxon>
        <taxon>Spermatophyta</taxon>
        <taxon>Magnoliopsida</taxon>
        <taxon>Liliopsida</taxon>
        <taxon>Asparagales</taxon>
        <taxon>Orchidaceae</taxon>
        <taxon>Vanilloideae</taxon>
        <taxon>Vanilleae</taxon>
        <taxon>Vanilla</taxon>
    </lineage>
</organism>
<reference evidence="1 2" key="1">
    <citation type="journal article" date="2020" name="Nat. Food">
        <title>A phased Vanilla planifolia genome enables genetic improvement of flavour and production.</title>
        <authorList>
            <person name="Hasing T."/>
            <person name="Tang H."/>
            <person name="Brym M."/>
            <person name="Khazi F."/>
            <person name="Huang T."/>
            <person name="Chambers A.H."/>
        </authorList>
    </citation>
    <scope>NUCLEOTIDE SEQUENCE [LARGE SCALE GENOMIC DNA]</scope>
    <source>
        <tissue evidence="1">Leaf</tissue>
    </source>
</reference>
<sequence>MGVKLLRSETLLSPAHSLSLLEYLKLSRRAQRSAWAVKFAELPLIHGITISQFSFWMKLEGNFADYQRGLEKEPQDLGTS</sequence>
<evidence type="ECO:0000313" key="2">
    <source>
        <dbReference type="Proteomes" id="UP000639772"/>
    </source>
</evidence>
<dbReference type="AlphaFoldDB" id="A0A835U1X9"/>
<protein>
    <submittedName>
        <fullName evidence="1">Uncharacterized protein</fullName>
    </submittedName>
</protein>
<proteinExistence type="predicted"/>
<gene>
    <name evidence="1" type="ORF">HPP92_029117</name>
</gene>
<accession>A0A835U1X9</accession>
<name>A0A835U1X9_VANPL</name>
<evidence type="ECO:0000313" key="1">
    <source>
        <dbReference type="EMBL" id="KAG0445868.1"/>
    </source>
</evidence>
<dbReference type="EMBL" id="JADCNM010000640">
    <property type="protein sequence ID" value="KAG0445868.1"/>
    <property type="molecule type" value="Genomic_DNA"/>
</dbReference>